<evidence type="ECO:0000256" key="2">
    <source>
        <dbReference type="ARBA" id="ARBA00006401"/>
    </source>
</evidence>
<name>A0ABS4VQR2_9PSEU</name>
<organism evidence="17 18">
    <name type="scientific">Pseudonocardia parietis</name>
    <dbReference type="NCBI Taxonomy" id="570936"/>
    <lineage>
        <taxon>Bacteria</taxon>
        <taxon>Bacillati</taxon>
        <taxon>Actinomycetota</taxon>
        <taxon>Actinomycetes</taxon>
        <taxon>Pseudonocardiales</taxon>
        <taxon>Pseudonocardiaceae</taxon>
        <taxon>Pseudonocardia</taxon>
    </lineage>
</organism>
<dbReference type="Pfam" id="PF00042">
    <property type="entry name" value="Globin"/>
    <property type="match status" value="1"/>
</dbReference>
<keyword evidence="4 14" id="KW-0349">Heme</keyword>
<evidence type="ECO:0000313" key="18">
    <source>
        <dbReference type="Proteomes" id="UP001519295"/>
    </source>
</evidence>
<evidence type="ECO:0000259" key="15">
    <source>
        <dbReference type="PROSITE" id="PS01033"/>
    </source>
</evidence>
<keyword evidence="9" id="KW-0408">Iron</keyword>
<evidence type="ECO:0000256" key="10">
    <source>
        <dbReference type="ARBA" id="ARBA00023014"/>
    </source>
</evidence>
<dbReference type="PANTHER" id="PTHR43396:SF3">
    <property type="entry name" value="FLAVOHEMOPROTEIN"/>
    <property type="match status" value="1"/>
</dbReference>
<dbReference type="Proteomes" id="UP001519295">
    <property type="component" value="Unassembled WGS sequence"/>
</dbReference>
<dbReference type="PROSITE" id="PS01033">
    <property type="entry name" value="GLOBIN"/>
    <property type="match status" value="1"/>
</dbReference>
<comment type="catalytic activity">
    <reaction evidence="12">
        <text>2 nitric oxide + NADH + 2 O2 = 2 nitrate + NAD(+) + H(+)</text>
        <dbReference type="Rhea" id="RHEA:19469"/>
        <dbReference type="ChEBI" id="CHEBI:15378"/>
        <dbReference type="ChEBI" id="CHEBI:15379"/>
        <dbReference type="ChEBI" id="CHEBI:16480"/>
        <dbReference type="ChEBI" id="CHEBI:17632"/>
        <dbReference type="ChEBI" id="CHEBI:57540"/>
        <dbReference type="ChEBI" id="CHEBI:57945"/>
        <dbReference type="EC" id="1.14.12.17"/>
    </reaction>
</comment>
<dbReference type="InterPro" id="IPR001433">
    <property type="entry name" value="OxRdtase_FAD/NAD-bd"/>
</dbReference>
<dbReference type="SUPFAM" id="SSF63380">
    <property type="entry name" value="Riboflavin synthase domain-like"/>
    <property type="match status" value="1"/>
</dbReference>
<dbReference type="PANTHER" id="PTHR43396">
    <property type="entry name" value="FLAVOHEMOPROTEIN"/>
    <property type="match status" value="1"/>
</dbReference>
<dbReference type="InterPro" id="IPR000971">
    <property type="entry name" value="Globin"/>
</dbReference>
<evidence type="ECO:0000256" key="5">
    <source>
        <dbReference type="ARBA" id="ARBA00022621"/>
    </source>
</evidence>
<comment type="cofactor">
    <cofactor evidence="1">
        <name>heme b</name>
        <dbReference type="ChEBI" id="CHEBI:60344"/>
    </cofactor>
</comment>
<evidence type="ECO:0000256" key="9">
    <source>
        <dbReference type="ARBA" id="ARBA00023004"/>
    </source>
</evidence>
<evidence type="ECO:0000256" key="8">
    <source>
        <dbReference type="ARBA" id="ARBA00022857"/>
    </source>
</evidence>
<keyword evidence="7" id="KW-0479">Metal-binding</keyword>
<evidence type="ECO:0000256" key="1">
    <source>
        <dbReference type="ARBA" id="ARBA00001970"/>
    </source>
</evidence>
<comment type="catalytic activity">
    <reaction evidence="13">
        <text>2 nitric oxide + NADPH + 2 O2 = 2 nitrate + NADP(+) + H(+)</text>
        <dbReference type="Rhea" id="RHEA:19465"/>
        <dbReference type="ChEBI" id="CHEBI:15378"/>
        <dbReference type="ChEBI" id="CHEBI:15379"/>
        <dbReference type="ChEBI" id="CHEBI:16480"/>
        <dbReference type="ChEBI" id="CHEBI:17632"/>
        <dbReference type="ChEBI" id="CHEBI:57783"/>
        <dbReference type="ChEBI" id="CHEBI:58349"/>
        <dbReference type="EC" id="1.14.12.17"/>
    </reaction>
</comment>
<comment type="caution">
    <text evidence="17">The sequence shown here is derived from an EMBL/GenBank/DDBJ whole genome shotgun (WGS) entry which is preliminary data.</text>
</comment>
<keyword evidence="5 14" id="KW-0561">Oxygen transport</keyword>
<keyword evidence="11" id="KW-0520">NAD</keyword>
<accession>A0ABS4VQR2</accession>
<evidence type="ECO:0000256" key="3">
    <source>
        <dbReference type="ARBA" id="ARBA00012229"/>
    </source>
</evidence>
<dbReference type="SUPFAM" id="SSF52343">
    <property type="entry name" value="Ferredoxin reductase-like, C-terminal NADP-linked domain"/>
    <property type="match status" value="1"/>
</dbReference>
<evidence type="ECO:0000313" key="17">
    <source>
        <dbReference type="EMBL" id="MBP2366257.1"/>
    </source>
</evidence>
<reference evidence="17 18" key="1">
    <citation type="submission" date="2021-03" db="EMBL/GenBank/DDBJ databases">
        <title>Sequencing the genomes of 1000 actinobacteria strains.</title>
        <authorList>
            <person name="Klenk H.-P."/>
        </authorList>
    </citation>
    <scope>NUCLEOTIDE SEQUENCE [LARGE SCALE GENOMIC DNA]</scope>
    <source>
        <strain evidence="17 18">DSM 45256</strain>
    </source>
</reference>
<protein>
    <recommendedName>
        <fullName evidence="3">nitric oxide dioxygenase</fullName>
        <ecNumber evidence="3">1.14.12.17</ecNumber>
    </recommendedName>
</protein>
<dbReference type="InterPro" id="IPR012292">
    <property type="entry name" value="Globin/Proto"/>
</dbReference>
<dbReference type="Gene3D" id="3.40.50.80">
    <property type="entry name" value="Nucleotide-binding domain of ferredoxin-NADP reductase (FNR) module"/>
    <property type="match status" value="1"/>
</dbReference>
<dbReference type="PRINTS" id="PR00410">
    <property type="entry name" value="PHEHYDRXLASE"/>
</dbReference>
<dbReference type="Pfam" id="PF00175">
    <property type="entry name" value="NAD_binding_1"/>
    <property type="match status" value="1"/>
</dbReference>
<proteinExistence type="inferred from homology"/>
<dbReference type="Gene3D" id="1.10.490.10">
    <property type="entry name" value="Globins"/>
    <property type="match status" value="1"/>
</dbReference>
<dbReference type="InterPro" id="IPR017938">
    <property type="entry name" value="Riboflavin_synthase-like_b-brl"/>
</dbReference>
<dbReference type="InterPro" id="IPR039261">
    <property type="entry name" value="FNR_nucleotide-bd"/>
</dbReference>
<evidence type="ECO:0000256" key="14">
    <source>
        <dbReference type="RuleBase" id="RU000356"/>
    </source>
</evidence>
<dbReference type="RefSeq" id="WP_210026285.1">
    <property type="nucleotide sequence ID" value="NZ_JAGINU010000001.1"/>
</dbReference>
<keyword evidence="14" id="KW-0813">Transport</keyword>
<keyword evidence="8" id="KW-0521">NADP</keyword>
<dbReference type="EMBL" id="JAGINU010000001">
    <property type="protein sequence ID" value="MBP2366257.1"/>
    <property type="molecule type" value="Genomic_DNA"/>
</dbReference>
<evidence type="ECO:0000256" key="6">
    <source>
        <dbReference type="ARBA" id="ARBA00022714"/>
    </source>
</evidence>
<comment type="similarity">
    <text evidence="2">In the C-terminal section; belongs to the flavoprotein pyridine nucleotide cytochrome reductase family.</text>
</comment>
<dbReference type="CDD" id="cd06184">
    <property type="entry name" value="flavohem_like_fad_nad_binding"/>
    <property type="match status" value="1"/>
</dbReference>
<evidence type="ECO:0000259" key="16">
    <source>
        <dbReference type="PROSITE" id="PS51384"/>
    </source>
</evidence>
<keyword evidence="17" id="KW-0560">Oxidoreductase</keyword>
<dbReference type="InterPro" id="IPR017927">
    <property type="entry name" value="FAD-bd_FR_type"/>
</dbReference>
<evidence type="ECO:0000256" key="12">
    <source>
        <dbReference type="ARBA" id="ARBA00048649"/>
    </source>
</evidence>
<dbReference type="Gene3D" id="2.40.30.10">
    <property type="entry name" value="Translation factors"/>
    <property type="match status" value="1"/>
</dbReference>
<gene>
    <name evidence="17" type="ORF">JOF36_001953</name>
</gene>
<evidence type="ECO:0000256" key="4">
    <source>
        <dbReference type="ARBA" id="ARBA00022617"/>
    </source>
</evidence>
<evidence type="ECO:0000256" key="13">
    <source>
        <dbReference type="ARBA" id="ARBA00049433"/>
    </source>
</evidence>
<feature type="domain" description="Globin" evidence="15">
    <location>
        <begin position="1"/>
        <end position="140"/>
    </location>
</feature>
<sequence length="390" mass="41738">MLSETSAATVRATLPAVGEAIGEISSVFYGRLFTAHPELLRDLFNRGNQANGTQQRALAGAVAAFASVLVQEGAAPQALLDRIAHKHASLGITRDQYPIVYTHLFAAIAEVLGEAATDDVVDAWTEVYWLMADTLCAIEDRLRDEAGVSGGTTWREFRVVGRYTETADVLTVLARPVDGHPIPRARAGQYVSVQVELPDGAHQIRQYSLTSTRTDAAQFAVKKLAGPPAGEVSGHLHQHLTEGDVVRISAPFGDVVLDVSDRPVLLASAGIGCTPMIGMLGDLAADTSARRVVVVHGDRDESTHAFRADLEQLVAKLPDAAAHVWYEHPQEDRPADRTGLVDLGTIDIPEGAVAYLCGPTAFLEAVGTQLRDRGVPAADIHYELFTPAGF</sequence>
<dbReference type="PROSITE" id="PS51384">
    <property type="entry name" value="FAD_FR"/>
    <property type="match status" value="1"/>
</dbReference>
<dbReference type="SUPFAM" id="SSF46458">
    <property type="entry name" value="Globin-like"/>
    <property type="match status" value="1"/>
</dbReference>
<keyword evidence="6" id="KW-0001">2Fe-2S</keyword>
<dbReference type="Pfam" id="PF00970">
    <property type="entry name" value="FAD_binding_6"/>
    <property type="match status" value="1"/>
</dbReference>
<evidence type="ECO:0000256" key="7">
    <source>
        <dbReference type="ARBA" id="ARBA00022723"/>
    </source>
</evidence>
<dbReference type="InterPro" id="IPR008333">
    <property type="entry name" value="Cbr1-like_FAD-bd_dom"/>
</dbReference>
<keyword evidence="10" id="KW-0411">Iron-sulfur</keyword>
<dbReference type="GO" id="GO:0008941">
    <property type="term" value="F:nitric oxide dioxygenase NAD(P)H activity"/>
    <property type="evidence" value="ECO:0007669"/>
    <property type="project" value="UniProtKB-EC"/>
</dbReference>
<dbReference type="EC" id="1.14.12.17" evidence="3"/>
<feature type="domain" description="FAD-binding FR-type" evidence="16">
    <location>
        <begin position="152"/>
        <end position="258"/>
    </location>
</feature>
<keyword evidence="17" id="KW-0223">Dioxygenase</keyword>
<dbReference type="InterPro" id="IPR009050">
    <property type="entry name" value="Globin-like_sf"/>
</dbReference>
<comment type="similarity">
    <text evidence="14">Belongs to the globin family.</text>
</comment>
<keyword evidence="18" id="KW-1185">Reference proteome</keyword>
<evidence type="ECO:0000256" key="11">
    <source>
        <dbReference type="ARBA" id="ARBA00023027"/>
    </source>
</evidence>